<accession>A0A0V0HDH8</accession>
<organism evidence="1">
    <name type="scientific">Solanum chacoense</name>
    <name type="common">Chaco potato</name>
    <dbReference type="NCBI Taxonomy" id="4108"/>
    <lineage>
        <taxon>Eukaryota</taxon>
        <taxon>Viridiplantae</taxon>
        <taxon>Streptophyta</taxon>
        <taxon>Embryophyta</taxon>
        <taxon>Tracheophyta</taxon>
        <taxon>Spermatophyta</taxon>
        <taxon>Magnoliopsida</taxon>
        <taxon>eudicotyledons</taxon>
        <taxon>Gunneridae</taxon>
        <taxon>Pentapetalae</taxon>
        <taxon>asterids</taxon>
        <taxon>lamiids</taxon>
        <taxon>Solanales</taxon>
        <taxon>Solanaceae</taxon>
        <taxon>Solanoideae</taxon>
        <taxon>Solaneae</taxon>
        <taxon>Solanum</taxon>
    </lineage>
</organism>
<protein>
    <submittedName>
        <fullName evidence="1">Putative ovule protein</fullName>
    </submittedName>
</protein>
<name>A0A0V0HDH8_SOLCH</name>
<dbReference type="AlphaFoldDB" id="A0A0V0HDH8"/>
<reference evidence="1" key="1">
    <citation type="submission" date="2015-12" db="EMBL/GenBank/DDBJ databases">
        <title>Gene expression during late stages of embryo sac development: a critical building block for successful pollen-pistil interactions.</title>
        <authorList>
            <person name="Liu Y."/>
            <person name="Joly V."/>
            <person name="Sabar M."/>
            <person name="Matton D.P."/>
        </authorList>
    </citation>
    <scope>NUCLEOTIDE SEQUENCE</scope>
</reference>
<evidence type="ECO:0000313" key="1">
    <source>
        <dbReference type="EMBL" id="JAP18195.1"/>
    </source>
</evidence>
<proteinExistence type="predicted"/>
<sequence length="82" mass="9456">MAFFKHCWEVANTEVIATIQNFHERDIFERSFSATYVALIPKKVRAKELKDFRHISLIGSIYKIISKLLTERLKKGDAQTGG</sequence>
<dbReference type="EMBL" id="GEDG01021573">
    <property type="protein sequence ID" value="JAP18195.1"/>
    <property type="molecule type" value="Transcribed_RNA"/>
</dbReference>